<evidence type="ECO:0000313" key="2">
    <source>
        <dbReference type="Proteomes" id="UP000320653"/>
    </source>
</evidence>
<evidence type="ECO:0000313" key="1">
    <source>
        <dbReference type="EMBL" id="TWF54233.1"/>
    </source>
</evidence>
<comment type="caution">
    <text evidence="1">The sequence shown here is derived from an EMBL/GenBank/DDBJ whole genome shotgun (WGS) entry which is preliminary data.</text>
</comment>
<protein>
    <recommendedName>
        <fullName evidence="3">Polyketide cyclase/dehydrase/lipid transport protein</fullName>
    </recommendedName>
</protein>
<dbReference type="Gene3D" id="3.30.530.20">
    <property type="match status" value="1"/>
</dbReference>
<dbReference type="RefSeq" id="WP_145636276.1">
    <property type="nucleotide sequence ID" value="NZ_VIWP01000003.1"/>
</dbReference>
<dbReference type="InterPro" id="IPR023393">
    <property type="entry name" value="START-like_dom_sf"/>
</dbReference>
<gene>
    <name evidence="1" type="ORF">FHW37_10396</name>
</gene>
<sequence>MTVMAARIVHLSIDRNWRHVYDFVHRPENMPQWASGLASGLRQDGEDWLGDGGPIGTIRIRFAPQNAFGVIDHTVTLADGTVVENALRVVPNGDGTEIMFTLLRQPGTDDAAFEADAAHIRKDLQSLKAILETR</sequence>
<proteinExistence type="predicted"/>
<dbReference type="SUPFAM" id="SSF55961">
    <property type="entry name" value="Bet v1-like"/>
    <property type="match status" value="1"/>
</dbReference>
<name>A0A561QV31_9HYPH</name>
<evidence type="ECO:0008006" key="3">
    <source>
        <dbReference type="Google" id="ProtNLM"/>
    </source>
</evidence>
<organism evidence="1 2">
    <name type="scientific">Neorhizobium alkalisoli</name>
    <dbReference type="NCBI Taxonomy" id="528178"/>
    <lineage>
        <taxon>Bacteria</taxon>
        <taxon>Pseudomonadati</taxon>
        <taxon>Pseudomonadota</taxon>
        <taxon>Alphaproteobacteria</taxon>
        <taxon>Hyphomicrobiales</taxon>
        <taxon>Rhizobiaceae</taxon>
        <taxon>Rhizobium/Agrobacterium group</taxon>
        <taxon>Neorhizobium</taxon>
    </lineage>
</organism>
<dbReference type="AlphaFoldDB" id="A0A561QV31"/>
<keyword evidence="2" id="KW-1185">Reference proteome</keyword>
<dbReference type="EMBL" id="VIWP01000003">
    <property type="protein sequence ID" value="TWF54233.1"/>
    <property type="molecule type" value="Genomic_DNA"/>
</dbReference>
<dbReference type="OrthoDB" id="880456at2"/>
<dbReference type="Proteomes" id="UP000320653">
    <property type="component" value="Unassembled WGS sequence"/>
</dbReference>
<accession>A0A561QV31</accession>
<reference evidence="1 2" key="1">
    <citation type="submission" date="2019-06" db="EMBL/GenBank/DDBJ databases">
        <title>Sorghum-associated microbial communities from plants grown in Nebraska, USA.</title>
        <authorList>
            <person name="Schachtman D."/>
        </authorList>
    </citation>
    <scope>NUCLEOTIDE SEQUENCE [LARGE SCALE GENOMIC DNA]</scope>
    <source>
        <strain evidence="1 2">1225</strain>
    </source>
</reference>